<dbReference type="PANTHER" id="PTHR39210">
    <property type="entry name" value="HEPARIN-SULFATE LYASE"/>
    <property type="match status" value="1"/>
</dbReference>
<dbReference type="GO" id="GO:0042597">
    <property type="term" value="C:periplasmic space"/>
    <property type="evidence" value="ECO:0007669"/>
    <property type="project" value="UniProtKB-SubCell"/>
</dbReference>
<dbReference type="GO" id="GO:0016829">
    <property type="term" value="F:lyase activity"/>
    <property type="evidence" value="ECO:0007669"/>
    <property type="project" value="UniProtKB-KW"/>
</dbReference>
<proteinExistence type="predicted"/>
<comment type="subcellular location">
    <subcellularLocation>
        <location evidence="1">Periplasm</location>
    </subcellularLocation>
</comment>
<protein>
    <submittedName>
        <fullName evidence="7">Heparinase</fullName>
    </submittedName>
</protein>
<keyword evidence="4" id="KW-0456">Lyase</keyword>
<feature type="domain" description="Heparin-sulfate lyase N-terminal" evidence="6">
    <location>
        <begin position="126"/>
        <end position="345"/>
    </location>
</feature>
<dbReference type="EMBL" id="JABBGA010000016">
    <property type="protein sequence ID" value="NML27589.1"/>
    <property type="molecule type" value="Genomic_DNA"/>
</dbReference>
<keyword evidence="3" id="KW-0574">Periplasm</keyword>
<comment type="caution">
    <text evidence="7">The sequence shown here is derived from an EMBL/GenBank/DDBJ whole genome shotgun (WGS) entry which is preliminary data.</text>
</comment>
<keyword evidence="8" id="KW-1185">Reference proteome</keyword>
<accession>A0A848G845</accession>
<evidence type="ECO:0000313" key="7">
    <source>
        <dbReference type="EMBL" id="NML27589.1"/>
    </source>
</evidence>
<dbReference type="Pfam" id="PF16889">
    <property type="entry name" value="Hepar_II_III_N"/>
    <property type="match status" value="1"/>
</dbReference>
<dbReference type="InterPro" id="IPR031680">
    <property type="entry name" value="Hepar_II_III_N"/>
</dbReference>
<dbReference type="AlphaFoldDB" id="A0A848G845"/>
<keyword evidence="2" id="KW-0732">Signal</keyword>
<evidence type="ECO:0000256" key="1">
    <source>
        <dbReference type="ARBA" id="ARBA00004418"/>
    </source>
</evidence>
<dbReference type="InterPro" id="IPR012480">
    <property type="entry name" value="Hepar_II_III_C"/>
</dbReference>
<sequence length="659" mass="71868">MAGLTRVGWYWNRLRCMSLAEIVGRTANTASHALERRREPSPVPPADAAARGPAWLPEASVDYPAAVVARADEVLSGVWRIFARGPLELGFPPEWNRNPDNGALLPMVFGKTMAFRDTSASGDIKYLWEPNRHLELVLLAQAWRATGERAYLDAIGALLDSWFAQCPYPLGPNWASALEAGIRLINWATVWQIIGGADSPLFAGPAGDMLRRRWLDSVWRHAGFIRSHRSLHSSANNHLIGELAGLFVASITWPCWPEAAAWEAAARRGLEREILRQNSVDGVNLEQATSYQQFVWDFLLFARLAARAAGRDFTPAFDQRMEAMLEYVAGIMDVGGHVPMFGDADDGLASGLSLGAAGCPFRSQLATGAVLFRRADLARKAGQLDLRSHWLLGASAQGAFDTLLQEAAPATRRTAFPGGGIHVLGAALDTPDEIRVVVDAAPLGLGGIAAHGHADALSFTLSLAGREFLVDPGTGTYHGPRSWRDGFRGTAMHNTLSLAGEDQAISGGKFMWVRKYRTTLLESSSSAEADTLVAEHDGYRRLPGRPVHRRGWHLDKAGGLLQVRDEVLADSGQAPALHWHFAEACAVRQVEGGLEISNDGVRLLMTLPPDGDIRILRGLEAPFAGWVSRAYDQRSVSTTVIWQARGDSARPLETRFRRL</sequence>
<evidence type="ECO:0000256" key="4">
    <source>
        <dbReference type="ARBA" id="ARBA00023239"/>
    </source>
</evidence>
<gene>
    <name evidence="7" type="ORF">HHL15_17670</name>
</gene>
<dbReference type="PANTHER" id="PTHR39210:SF1">
    <property type="entry name" value="HEPARIN-SULFATE LYASE"/>
    <property type="match status" value="1"/>
</dbReference>
<evidence type="ECO:0000256" key="2">
    <source>
        <dbReference type="ARBA" id="ARBA00022729"/>
    </source>
</evidence>
<dbReference type="Pfam" id="PF07940">
    <property type="entry name" value="Hepar_II_III_C"/>
    <property type="match status" value="1"/>
</dbReference>
<dbReference type="Gene3D" id="1.50.10.100">
    <property type="entry name" value="Chondroitin AC/alginate lyase"/>
    <property type="match status" value="1"/>
</dbReference>
<name>A0A848G845_9RHOO</name>
<organism evidence="7 8">
    <name type="scientific">Zoogloea dura</name>
    <dbReference type="NCBI Taxonomy" id="2728840"/>
    <lineage>
        <taxon>Bacteria</taxon>
        <taxon>Pseudomonadati</taxon>
        <taxon>Pseudomonadota</taxon>
        <taxon>Betaproteobacteria</taxon>
        <taxon>Rhodocyclales</taxon>
        <taxon>Zoogloeaceae</taxon>
        <taxon>Zoogloea</taxon>
    </lineage>
</organism>
<evidence type="ECO:0000256" key="3">
    <source>
        <dbReference type="ARBA" id="ARBA00022764"/>
    </source>
</evidence>
<dbReference type="Gene3D" id="2.70.98.70">
    <property type="match status" value="1"/>
</dbReference>
<evidence type="ECO:0000259" key="5">
    <source>
        <dbReference type="Pfam" id="PF07940"/>
    </source>
</evidence>
<reference evidence="7 8" key="1">
    <citation type="submission" date="2020-04" db="EMBL/GenBank/DDBJ databases">
        <title>Zoogloea sp. G-4-1-14 isolated from soil.</title>
        <authorList>
            <person name="Dahal R.H."/>
        </authorList>
    </citation>
    <scope>NUCLEOTIDE SEQUENCE [LARGE SCALE GENOMIC DNA]</scope>
    <source>
        <strain evidence="7 8">G-4-1-14</strain>
    </source>
</reference>
<evidence type="ECO:0000313" key="8">
    <source>
        <dbReference type="Proteomes" id="UP000580043"/>
    </source>
</evidence>
<dbReference type="RefSeq" id="WP_169147124.1">
    <property type="nucleotide sequence ID" value="NZ_JABBGA010000016.1"/>
</dbReference>
<feature type="domain" description="Heparinase II/III-like C-terminal" evidence="5">
    <location>
        <begin position="410"/>
        <end position="643"/>
    </location>
</feature>
<dbReference type="Proteomes" id="UP000580043">
    <property type="component" value="Unassembled WGS sequence"/>
</dbReference>
<dbReference type="SUPFAM" id="SSF48230">
    <property type="entry name" value="Chondroitin AC/alginate lyase"/>
    <property type="match status" value="1"/>
</dbReference>
<dbReference type="InterPro" id="IPR008929">
    <property type="entry name" value="Chondroitin_lyas"/>
</dbReference>
<evidence type="ECO:0000259" key="6">
    <source>
        <dbReference type="Pfam" id="PF16889"/>
    </source>
</evidence>